<proteinExistence type="predicted"/>
<keyword evidence="2" id="KW-1185">Reference proteome</keyword>
<organism evidence="1 2">
    <name type="scientific">Arthrobacter ramosus</name>
    <dbReference type="NCBI Taxonomy" id="1672"/>
    <lineage>
        <taxon>Bacteria</taxon>
        <taxon>Bacillati</taxon>
        <taxon>Actinomycetota</taxon>
        <taxon>Actinomycetes</taxon>
        <taxon>Micrococcales</taxon>
        <taxon>Micrococcaceae</taxon>
        <taxon>Arthrobacter</taxon>
    </lineage>
</organism>
<reference evidence="1 2" key="1">
    <citation type="submission" date="2024-09" db="EMBL/GenBank/DDBJ databases">
        <authorList>
            <person name="Sun Q."/>
            <person name="Mori K."/>
        </authorList>
    </citation>
    <scope>NUCLEOTIDE SEQUENCE [LARGE SCALE GENOMIC DNA]</scope>
    <source>
        <strain evidence="1 2">JCM 1334</strain>
    </source>
</reference>
<dbReference type="NCBIfam" id="NF033179">
    <property type="entry name" value="TnsA_like_Actin"/>
    <property type="match status" value="1"/>
</dbReference>
<dbReference type="Proteomes" id="UP001589702">
    <property type="component" value="Unassembled WGS sequence"/>
</dbReference>
<sequence>MLDEPVLAAWASLRLESALPVRSFFSWPGKRNYEGLWWSSTTGSHVGFESLLERDFLMLADYDEDIVGIASQPFAVLWPRGTEGARGHVPDFFVRLSDGGGRVVDVRHPDHLEAGRRQFSMTRALCEEAGWDYEVFSGVAEPAASNLRWLSGYRLHRYAPGSTIVPAIMDAVGSGVSVSAGVRRASRMLRLEPSTVQAHLLHLAFIGVLQVGLDEPLSMETWIAPAQEKSPMPRLAAAS</sequence>
<protein>
    <submittedName>
        <fullName evidence="1">TnsA-like heteromeric transposase endonuclease subunit</fullName>
    </submittedName>
</protein>
<evidence type="ECO:0000313" key="2">
    <source>
        <dbReference type="Proteomes" id="UP001589702"/>
    </source>
</evidence>
<comment type="caution">
    <text evidence="1">The sequence shown here is derived from an EMBL/GenBank/DDBJ whole genome shotgun (WGS) entry which is preliminary data.</text>
</comment>
<dbReference type="RefSeq" id="WP_234749270.1">
    <property type="nucleotide sequence ID" value="NZ_BAAAWN010000001.1"/>
</dbReference>
<evidence type="ECO:0000313" key="1">
    <source>
        <dbReference type="EMBL" id="MFB9822350.1"/>
    </source>
</evidence>
<name>A0ABV5Y8C6_ARTRM</name>
<dbReference type="EMBL" id="JBHMBC010000040">
    <property type="protein sequence ID" value="MFB9822350.1"/>
    <property type="molecule type" value="Genomic_DNA"/>
</dbReference>
<gene>
    <name evidence="1" type="ORF">ACFFP1_23025</name>
</gene>
<dbReference type="InterPro" id="IPR048000">
    <property type="entry name" value="TnsA-like"/>
</dbReference>
<accession>A0ABV5Y8C6</accession>